<protein>
    <submittedName>
        <fullName evidence="1">Uncharacterized protein</fullName>
    </submittedName>
</protein>
<sequence length="95" mass="10728">MISLEIACKNAETMMLKYGYVKGFLDIRETDTKWFFVGSLSEDGPTPFSAVPFFVKKENGECGMVLKSEINAMCECCNAPKVEIPSEFQYKIKSH</sequence>
<accession>A0A3E2XL98</accession>
<evidence type="ECO:0000313" key="2">
    <source>
        <dbReference type="Proteomes" id="UP000261231"/>
    </source>
</evidence>
<dbReference type="AlphaFoldDB" id="A0A3E2XL98"/>
<dbReference type="Proteomes" id="UP000261231">
    <property type="component" value="Unassembled WGS sequence"/>
</dbReference>
<reference evidence="1 2" key="1">
    <citation type="submission" date="2018-08" db="EMBL/GenBank/DDBJ databases">
        <title>A genome reference for cultivated species of the human gut microbiota.</title>
        <authorList>
            <person name="Zou Y."/>
            <person name="Xue W."/>
            <person name="Luo G."/>
        </authorList>
    </citation>
    <scope>NUCLEOTIDE SEQUENCE [LARGE SCALE GENOMIC DNA]</scope>
    <source>
        <strain evidence="1 2">AM28-39</strain>
    </source>
</reference>
<organism evidence="1 2">
    <name type="scientific">Coprococcus catus</name>
    <dbReference type="NCBI Taxonomy" id="116085"/>
    <lineage>
        <taxon>Bacteria</taxon>
        <taxon>Bacillati</taxon>
        <taxon>Bacillota</taxon>
        <taxon>Clostridia</taxon>
        <taxon>Lachnospirales</taxon>
        <taxon>Lachnospiraceae</taxon>
        <taxon>Coprococcus</taxon>
    </lineage>
</organism>
<keyword evidence="2" id="KW-1185">Reference proteome</keyword>
<proteinExistence type="predicted"/>
<evidence type="ECO:0000313" key="1">
    <source>
        <dbReference type="EMBL" id="RGC46974.1"/>
    </source>
</evidence>
<gene>
    <name evidence="1" type="ORF">DW747_08685</name>
</gene>
<dbReference type="RefSeq" id="WP_117540045.1">
    <property type="nucleotide sequence ID" value="NZ_QVFD01000007.1"/>
</dbReference>
<dbReference type="EMBL" id="QVFD01000007">
    <property type="protein sequence ID" value="RGC46974.1"/>
    <property type="molecule type" value="Genomic_DNA"/>
</dbReference>
<name>A0A3E2XL98_9FIRM</name>
<comment type="caution">
    <text evidence="1">The sequence shown here is derived from an EMBL/GenBank/DDBJ whole genome shotgun (WGS) entry which is preliminary data.</text>
</comment>